<reference evidence="2 3" key="1">
    <citation type="submission" date="2011-08" db="EMBL/GenBank/DDBJ databases">
        <authorList>
            <person name="Liu Z.J."/>
            <person name="Shi F.L."/>
            <person name="Lu J.Q."/>
            <person name="Li M."/>
            <person name="Wang Z.L."/>
        </authorList>
    </citation>
    <scope>NUCLEOTIDE SEQUENCE [LARGE SCALE GENOMIC DNA]</scope>
    <source>
        <strain evidence="2 3">USNM 41457</strain>
    </source>
</reference>
<name>J8ZUP6_EDHAE</name>
<comment type="caution">
    <text evidence="2">The sequence shown here is derived from an EMBL/GenBank/DDBJ whole genome shotgun (WGS) entry which is preliminary data.</text>
</comment>
<dbReference type="VEuPathDB" id="MicrosporidiaDB:EDEG_02265"/>
<feature type="compositionally biased region" description="Low complexity" evidence="1">
    <location>
        <begin position="193"/>
        <end position="207"/>
    </location>
</feature>
<dbReference type="Proteomes" id="UP000003163">
    <property type="component" value="Unassembled WGS sequence"/>
</dbReference>
<proteinExistence type="predicted"/>
<feature type="region of interest" description="Disordered" evidence="1">
    <location>
        <begin position="138"/>
        <end position="207"/>
    </location>
</feature>
<sequence length="239" mass="27505">MTQKIDHLLKSIDSIQKKESSFKKEELDFDFEEKLSKDKRIQFMHEEVKNIGDIRYNRNFIAFFARIFFKKNYSKVDEFVKFLKSNLEKLKESGGKSAIFYVVKKNCLKAISILVDEKLKASDKDAIKIDCFEEEFSPFEESKSPENDEKADSDESSIENSEDTNNSGENDNCKKGKKQNYVPKTIQVHDDFTSGNKTKSTKSNVKNDSPISLILNVLLVNIGQEKPENIQQADSDEDN</sequence>
<organism evidence="2 3">
    <name type="scientific">Edhazardia aedis (strain USNM 41457)</name>
    <name type="common">Microsporidian parasite</name>
    <dbReference type="NCBI Taxonomy" id="1003232"/>
    <lineage>
        <taxon>Eukaryota</taxon>
        <taxon>Fungi</taxon>
        <taxon>Fungi incertae sedis</taxon>
        <taxon>Microsporidia</taxon>
        <taxon>Edhazardia</taxon>
    </lineage>
</organism>
<feature type="compositionally biased region" description="Basic and acidic residues" evidence="1">
    <location>
        <begin position="140"/>
        <end position="150"/>
    </location>
</feature>
<dbReference type="HOGENOM" id="CLU_1161112_0_0_1"/>
<feature type="compositionally biased region" description="Acidic residues" evidence="1">
    <location>
        <begin position="151"/>
        <end position="162"/>
    </location>
</feature>
<reference evidence="3" key="2">
    <citation type="submission" date="2015-07" db="EMBL/GenBank/DDBJ databases">
        <title>Contrasting host-pathogen interactions and genome evolution in two generalist and specialist microsporidian pathogens of mosquitoes.</title>
        <authorList>
            <consortium name="The Broad Institute Genomics Platform"/>
            <consortium name="The Broad Institute Genome Sequencing Center for Infectious Disease"/>
            <person name="Cuomo C.A."/>
            <person name="Sanscrainte N.D."/>
            <person name="Goldberg J.M."/>
            <person name="Heiman D."/>
            <person name="Young S."/>
            <person name="Zeng Q."/>
            <person name="Becnel J.J."/>
            <person name="Birren B.W."/>
        </authorList>
    </citation>
    <scope>NUCLEOTIDE SEQUENCE [LARGE SCALE GENOMIC DNA]</scope>
    <source>
        <strain evidence="3">USNM 41457</strain>
    </source>
</reference>
<evidence type="ECO:0000313" key="3">
    <source>
        <dbReference type="Proteomes" id="UP000003163"/>
    </source>
</evidence>
<accession>J8ZUP6</accession>
<dbReference type="AlphaFoldDB" id="J8ZUP6"/>
<gene>
    <name evidence="2" type="ORF">EDEG_02265</name>
</gene>
<protein>
    <submittedName>
        <fullName evidence="2">Uncharacterized protein</fullName>
    </submittedName>
</protein>
<evidence type="ECO:0000256" key="1">
    <source>
        <dbReference type="SAM" id="MobiDB-lite"/>
    </source>
</evidence>
<dbReference type="InParanoid" id="J8ZUP6"/>
<dbReference type="EMBL" id="AFBI03000038">
    <property type="protein sequence ID" value="EJW03408.1"/>
    <property type="molecule type" value="Genomic_DNA"/>
</dbReference>
<evidence type="ECO:0000313" key="2">
    <source>
        <dbReference type="EMBL" id="EJW03408.1"/>
    </source>
</evidence>
<keyword evidence="3" id="KW-1185">Reference proteome</keyword>